<accession>A0A507DPP0</accession>
<comment type="caution">
    <text evidence="7">The sequence shown here is derived from an EMBL/GenBank/DDBJ whole genome shotgun (WGS) entry which is preliminary data.</text>
</comment>
<keyword evidence="5" id="KW-0812">Transmembrane</keyword>
<reference evidence="7 8" key="1">
    <citation type="journal article" date="2019" name="Sci. Rep.">
        <title>Comparative genomics of chytrid fungi reveal insights into the obligate biotrophic and pathogenic lifestyle of Synchytrium endobioticum.</title>
        <authorList>
            <person name="van de Vossenberg B.T.L.H."/>
            <person name="Warris S."/>
            <person name="Nguyen H.D.T."/>
            <person name="van Gent-Pelzer M.P.E."/>
            <person name="Joly D.L."/>
            <person name="van de Geest H.C."/>
            <person name="Bonants P.J.M."/>
            <person name="Smith D.S."/>
            <person name="Levesque C.A."/>
            <person name="van der Lee T.A.J."/>
        </authorList>
    </citation>
    <scope>NUCLEOTIDE SEQUENCE [LARGE SCALE GENOMIC DNA]</scope>
    <source>
        <strain evidence="7 8">CBS 675.73</strain>
    </source>
</reference>
<dbReference type="PANTHER" id="PTHR46218">
    <property type="entry name" value="LASP"/>
    <property type="match status" value="1"/>
</dbReference>
<organism evidence="7 8">
    <name type="scientific">Chytriomyces confervae</name>
    <dbReference type="NCBI Taxonomy" id="246404"/>
    <lineage>
        <taxon>Eukaryota</taxon>
        <taxon>Fungi</taxon>
        <taxon>Fungi incertae sedis</taxon>
        <taxon>Chytridiomycota</taxon>
        <taxon>Chytridiomycota incertae sedis</taxon>
        <taxon>Chytridiomycetes</taxon>
        <taxon>Chytridiales</taxon>
        <taxon>Chytriomycetaceae</taxon>
        <taxon>Chytriomyces</taxon>
    </lineage>
</organism>
<dbReference type="STRING" id="246404.A0A507DPP0"/>
<sequence length="635" mass="66625">MSDQPTDAPISDPPPVDPPVEQPSQDQPPVQQPDPTAAAPPPATSTGLPAMCLPLKGTTACPEFASLQAYIPAEVNIRDLAAFDSLIKSSLVVSNTPGTFGGMARGFCPAWDGTGIRYYQSSLCGYFIGMGVNNGAVAGTNCNPAGSVNMCASTLTKFAASWKTSFGAKAGCAAENPVTQLGVTYSMPSGALSSASTCVVSVAAESSNCGFATAAESKAFCATTPTEACCNAGGAGAASAAVKATIATTTAAIATIATSAAAPVATQAAATGLSQTTIMYIAAGGGGGLFLIVLIIVLVCCCKRKSKQSEDSDYAAQQFSNNVPMKSMQSPQAAYANDRSLLNQNAAPMGVGQPPMMGGPGGQKDMYEAVYDYNPQQPDELDTRVGDKIIIKTEFDDGWAFGFNTRTRREGHFPLDILDKWAQQQEGGQNNAGVSVYSKRQSSMYGGKPAAGTDSMYYGGNATDSVYYGDAANTQSVYGTESMYVDNRAGGKFHKAAYDFTPAMPDEMELRVGDTIELKHEYDDGWGFGRNEVTGQEGLFPLDCLPGFGEDQGYDEQGKKKHNNRASSIYGGQQSMYGTDSMYQPGGANSMYGTDSVYQGNNTDSMYYGNNTDSVYYGNNTDSMYDAPAPQKGRR</sequence>
<dbReference type="InterPro" id="IPR051759">
    <property type="entry name" value="LIM-SH3_domain_protein"/>
</dbReference>
<evidence type="ECO:0000313" key="8">
    <source>
        <dbReference type="Proteomes" id="UP000320333"/>
    </source>
</evidence>
<keyword evidence="1 3" id="KW-0728">SH3 domain</keyword>
<feature type="compositionally biased region" description="Low complexity" evidence="4">
    <location>
        <begin position="22"/>
        <end position="37"/>
    </location>
</feature>
<dbReference type="OrthoDB" id="5340910at2759"/>
<feature type="compositionally biased region" description="Polar residues" evidence="4">
    <location>
        <begin position="565"/>
        <end position="577"/>
    </location>
</feature>
<dbReference type="PROSITE" id="PS50002">
    <property type="entry name" value="SH3"/>
    <property type="match status" value="2"/>
</dbReference>
<dbReference type="Pfam" id="PF07204">
    <property type="entry name" value="Orthoreo_P10"/>
    <property type="match status" value="1"/>
</dbReference>
<feature type="domain" description="SH3" evidence="6">
    <location>
        <begin position="362"/>
        <end position="423"/>
    </location>
</feature>
<keyword evidence="2" id="KW-0677">Repeat</keyword>
<name>A0A507DPP0_9FUNG</name>
<feature type="region of interest" description="Disordered" evidence="4">
    <location>
        <begin position="1"/>
        <end position="44"/>
    </location>
</feature>
<dbReference type="PANTHER" id="PTHR46218:SF4">
    <property type="entry name" value="LIM AND SH3 DOMAIN PROTEIN LASP"/>
    <property type="match status" value="1"/>
</dbReference>
<keyword evidence="5" id="KW-0472">Membrane</keyword>
<evidence type="ECO:0000256" key="2">
    <source>
        <dbReference type="ARBA" id="ARBA00022737"/>
    </source>
</evidence>
<feature type="compositionally biased region" description="Pro residues" evidence="4">
    <location>
        <begin position="11"/>
        <end position="21"/>
    </location>
</feature>
<keyword evidence="8" id="KW-1185">Reference proteome</keyword>
<feature type="domain" description="SH3" evidence="6">
    <location>
        <begin position="489"/>
        <end position="550"/>
    </location>
</feature>
<evidence type="ECO:0000313" key="7">
    <source>
        <dbReference type="EMBL" id="TPX52858.1"/>
    </source>
</evidence>
<dbReference type="Gene3D" id="2.30.30.40">
    <property type="entry name" value="SH3 Domains"/>
    <property type="match status" value="2"/>
</dbReference>
<proteinExistence type="predicted"/>
<protein>
    <recommendedName>
        <fullName evidence="6">SH3 domain-containing protein</fullName>
    </recommendedName>
</protein>
<evidence type="ECO:0000259" key="6">
    <source>
        <dbReference type="PROSITE" id="PS50002"/>
    </source>
</evidence>
<evidence type="ECO:0000256" key="5">
    <source>
        <dbReference type="SAM" id="Phobius"/>
    </source>
</evidence>
<feature type="region of interest" description="Disordered" evidence="4">
    <location>
        <begin position="556"/>
        <end position="577"/>
    </location>
</feature>
<dbReference type="AlphaFoldDB" id="A0A507DPP0"/>
<evidence type="ECO:0000256" key="3">
    <source>
        <dbReference type="PROSITE-ProRule" id="PRU00192"/>
    </source>
</evidence>
<dbReference type="Proteomes" id="UP000320333">
    <property type="component" value="Unassembled WGS sequence"/>
</dbReference>
<dbReference type="EMBL" id="QEAP01000994">
    <property type="protein sequence ID" value="TPX52858.1"/>
    <property type="molecule type" value="Genomic_DNA"/>
</dbReference>
<feature type="transmembrane region" description="Helical" evidence="5">
    <location>
        <begin position="278"/>
        <end position="302"/>
    </location>
</feature>
<dbReference type="Pfam" id="PF00018">
    <property type="entry name" value="SH3_1"/>
    <property type="match status" value="2"/>
</dbReference>
<dbReference type="InterPro" id="IPR036028">
    <property type="entry name" value="SH3-like_dom_sf"/>
</dbReference>
<evidence type="ECO:0000256" key="4">
    <source>
        <dbReference type="SAM" id="MobiDB-lite"/>
    </source>
</evidence>
<dbReference type="InterPro" id="IPR009854">
    <property type="entry name" value="Orthoreo_P10"/>
</dbReference>
<gene>
    <name evidence="7" type="ORF">CcCBS67573_g09789</name>
</gene>
<dbReference type="SMART" id="SM00326">
    <property type="entry name" value="SH3"/>
    <property type="match status" value="2"/>
</dbReference>
<dbReference type="SUPFAM" id="SSF50044">
    <property type="entry name" value="SH3-domain"/>
    <property type="match status" value="2"/>
</dbReference>
<dbReference type="InterPro" id="IPR001452">
    <property type="entry name" value="SH3_domain"/>
</dbReference>
<evidence type="ECO:0000256" key="1">
    <source>
        <dbReference type="ARBA" id="ARBA00022443"/>
    </source>
</evidence>
<keyword evidence="5" id="KW-1133">Transmembrane helix</keyword>
<dbReference type="CDD" id="cd00174">
    <property type="entry name" value="SH3"/>
    <property type="match status" value="1"/>
</dbReference>